<feature type="compositionally biased region" description="Polar residues" evidence="1">
    <location>
        <begin position="97"/>
        <end position="111"/>
    </location>
</feature>
<evidence type="ECO:0000313" key="2">
    <source>
        <dbReference type="EMBL" id="CAI2364562.1"/>
    </source>
</evidence>
<comment type="caution">
    <text evidence="2">The sequence shown here is derived from an EMBL/GenBank/DDBJ whole genome shotgun (WGS) entry which is preliminary data.</text>
</comment>
<evidence type="ECO:0000256" key="1">
    <source>
        <dbReference type="SAM" id="MobiDB-lite"/>
    </source>
</evidence>
<accession>A0AAD1XAB8</accession>
<feature type="compositionally biased region" description="Polar residues" evidence="1">
    <location>
        <begin position="189"/>
        <end position="201"/>
    </location>
</feature>
<feature type="compositionally biased region" description="Low complexity" evidence="1">
    <location>
        <begin position="167"/>
        <end position="188"/>
    </location>
</feature>
<protein>
    <submittedName>
        <fullName evidence="2">Uncharacterized protein</fullName>
    </submittedName>
</protein>
<sequence>MERKFSPAWPSQMDHVESVVHRRKQEKNLLGEPDRHRGCFREELKEGGDLDTHPRSKDKDTLFLLLNRRHLYPLGPRANQLRTYYVYEVTDKEGYSDSSLENCTISDNNPKFRSRSSRRPYSKERRLEISPCSRESDTEETKQEVHDFNYQISSNLLRNNASQANHISLSESSEQSSITQQSTPTTSICNTKSHYSDGSLTDSSQKDSSQKEKFDVLTPDDF</sequence>
<dbReference type="AlphaFoldDB" id="A0AAD1XAB8"/>
<gene>
    <name evidence="2" type="ORF">ECRASSUSDP1_LOCUS5907</name>
</gene>
<proteinExistence type="predicted"/>
<feature type="compositionally biased region" description="Basic and acidic residues" evidence="1">
    <location>
        <begin position="121"/>
        <end position="143"/>
    </location>
</feature>
<dbReference type="Proteomes" id="UP001295684">
    <property type="component" value="Unassembled WGS sequence"/>
</dbReference>
<keyword evidence="3" id="KW-1185">Reference proteome</keyword>
<evidence type="ECO:0000313" key="3">
    <source>
        <dbReference type="Proteomes" id="UP001295684"/>
    </source>
</evidence>
<feature type="region of interest" description="Disordered" evidence="1">
    <location>
        <begin position="97"/>
        <end position="143"/>
    </location>
</feature>
<name>A0AAD1XAB8_EUPCR</name>
<reference evidence="2" key="1">
    <citation type="submission" date="2023-07" db="EMBL/GenBank/DDBJ databases">
        <authorList>
            <consortium name="AG Swart"/>
            <person name="Singh M."/>
            <person name="Singh A."/>
            <person name="Seah K."/>
            <person name="Emmerich C."/>
        </authorList>
    </citation>
    <scope>NUCLEOTIDE SEQUENCE</scope>
    <source>
        <strain evidence="2">DP1</strain>
    </source>
</reference>
<feature type="region of interest" description="Disordered" evidence="1">
    <location>
        <begin position="166"/>
        <end position="222"/>
    </location>
</feature>
<dbReference type="EMBL" id="CAMPGE010005717">
    <property type="protein sequence ID" value="CAI2364562.1"/>
    <property type="molecule type" value="Genomic_DNA"/>
</dbReference>
<organism evidence="2 3">
    <name type="scientific">Euplotes crassus</name>
    <dbReference type="NCBI Taxonomy" id="5936"/>
    <lineage>
        <taxon>Eukaryota</taxon>
        <taxon>Sar</taxon>
        <taxon>Alveolata</taxon>
        <taxon>Ciliophora</taxon>
        <taxon>Intramacronucleata</taxon>
        <taxon>Spirotrichea</taxon>
        <taxon>Hypotrichia</taxon>
        <taxon>Euplotida</taxon>
        <taxon>Euplotidae</taxon>
        <taxon>Moneuplotes</taxon>
    </lineage>
</organism>
<feature type="compositionally biased region" description="Basic and acidic residues" evidence="1">
    <location>
        <begin position="204"/>
        <end position="215"/>
    </location>
</feature>